<evidence type="ECO:0000313" key="4">
    <source>
        <dbReference type="Proteomes" id="UP000548326"/>
    </source>
</evidence>
<evidence type="ECO:0000313" key="3">
    <source>
        <dbReference type="EMBL" id="MBB6127916.1"/>
    </source>
</evidence>
<dbReference type="PROSITE" id="PS51125">
    <property type="entry name" value="NHL"/>
    <property type="match status" value="1"/>
</dbReference>
<proteinExistence type="predicted"/>
<dbReference type="AlphaFoldDB" id="A0A841JEA6"/>
<name>A0A841JEA6_9SPHI</name>
<dbReference type="SUPFAM" id="SSF63829">
    <property type="entry name" value="Calcium-dependent phosphotriesterase"/>
    <property type="match status" value="1"/>
</dbReference>
<dbReference type="NCBIfam" id="TIGR04131">
    <property type="entry name" value="Bac_Flav_CTERM"/>
    <property type="match status" value="1"/>
</dbReference>
<dbReference type="Proteomes" id="UP000548326">
    <property type="component" value="Unassembled WGS sequence"/>
</dbReference>
<gene>
    <name evidence="3" type="ORF">HDF22_002029</name>
</gene>
<dbReference type="InterPro" id="IPR001258">
    <property type="entry name" value="NHL_repeat"/>
</dbReference>
<comment type="caution">
    <text evidence="3">The sequence shown here is derived from an EMBL/GenBank/DDBJ whole genome shotgun (WGS) entry which is preliminary data.</text>
</comment>
<sequence length="813" mass="84569">MAVRLQLDETGHKTITSTDVADISGLAVNGTVTVNPSQLDCSSLGPQTITVTASNGTPGTTQTKAIPVIVVSTPIFSNYHDVTIPADNSCNTVLPDYTVMFAPHDICTNVTLSIKQEPVAGTALTVNQPTTITLTAGDQFGGTTAVFFSVTPYAVPVIFPKPRPITLKLSESGSYEVQVADLGQPFVCDGSTLTNTISPPNLSCANLGNQTITLTSSNLRPNPQAVTFSVPSDAVTDAAGNIYVADSYSCSIRKIASNGAVTTFAGGSGCGYADGNGAIAKFKVVNGITIDPAGNLYVIDENDRVRKITPDGTVTTLAGDGQNKTVDGLGTATSFKDPKGITIDGAGSLYITQGDYLIRKVTPGGMVTTITSPSSVSKLNNPIGITTDPLGNLYITDYTSAIKKIAPDGTITIIAGHDGSGFTDGTGAAASFNQPKGIIGDSQGNLYVTDSKNNAIRKIDPSGKVTTLQLYTTNPGDKATLNNPIGIKLDPFGNLIVVDTDNERIVRITPAGQLTTIAGNGIVGNNNGNTNTPAMLGGTVSINVPVTVVSSINSTSPQDGITPTISSLPADATVCAGNAINFTASIPAGTTVNSYQWQVNGVNAGFNQPTFSSSTLQNDDVVTCITANNVSCTVPQTSQPIQVHINPAPGVVFNQNPTIKLGESVTLVPQLSGDIVSLNWSPAFGLSSTSTPYPLANPGVTTTYYLTATSSIGCQTTVPVTVTVITPIHVPNTFTPNGDGFNDVWKIDDLVNYPNCTVNIFNRYGQALFHTNGYGTPWDGTYHGDKVPPGTYYYIIDLKNGSKPLAGWVAIIR</sequence>
<dbReference type="PANTHER" id="PTHR13833">
    <property type="match status" value="1"/>
</dbReference>
<dbReference type="InterPro" id="IPR026341">
    <property type="entry name" value="T9SS_type_B"/>
</dbReference>
<dbReference type="InterPro" id="IPR011042">
    <property type="entry name" value="6-blade_b-propeller_TolB-like"/>
</dbReference>
<dbReference type="EMBL" id="JACHCA010000005">
    <property type="protein sequence ID" value="MBB6127916.1"/>
    <property type="molecule type" value="Genomic_DNA"/>
</dbReference>
<reference evidence="3 4" key="1">
    <citation type="submission" date="2020-08" db="EMBL/GenBank/DDBJ databases">
        <title>Genomic Encyclopedia of Type Strains, Phase IV (KMG-V): Genome sequencing to study the core and pangenomes of soil and plant-associated prokaryotes.</title>
        <authorList>
            <person name="Whitman W."/>
        </authorList>
    </citation>
    <scope>NUCLEOTIDE SEQUENCE [LARGE SCALE GENOMIC DNA]</scope>
    <source>
        <strain evidence="3 4">MP601</strain>
    </source>
</reference>
<dbReference type="RefSeq" id="WP_183587237.1">
    <property type="nucleotide sequence ID" value="NZ_JACHCA010000005.1"/>
</dbReference>
<keyword evidence="1" id="KW-0677">Repeat</keyword>
<evidence type="ECO:0000256" key="2">
    <source>
        <dbReference type="PROSITE-ProRule" id="PRU00504"/>
    </source>
</evidence>
<dbReference type="Gene3D" id="2.120.10.30">
    <property type="entry name" value="TolB, C-terminal domain"/>
    <property type="match status" value="4"/>
</dbReference>
<dbReference type="Pfam" id="PF13585">
    <property type="entry name" value="CHU_C"/>
    <property type="match status" value="1"/>
</dbReference>
<dbReference type="PANTHER" id="PTHR13833:SF71">
    <property type="entry name" value="NHL DOMAIN-CONTAINING PROTEIN"/>
    <property type="match status" value="1"/>
</dbReference>
<protein>
    <submittedName>
        <fullName evidence="3">Gliding motility-associated-like protein</fullName>
    </submittedName>
</protein>
<organism evidence="3 4">
    <name type="scientific">Mucilaginibacter lappiensis</name>
    <dbReference type="NCBI Taxonomy" id="354630"/>
    <lineage>
        <taxon>Bacteria</taxon>
        <taxon>Pseudomonadati</taxon>
        <taxon>Bacteroidota</taxon>
        <taxon>Sphingobacteriia</taxon>
        <taxon>Sphingobacteriales</taxon>
        <taxon>Sphingobacteriaceae</taxon>
        <taxon>Mucilaginibacter</taxon>
    </lineage>
</organism>
<accession>A0A841JEA6</accession>
<feature type="repeat" description="NHL" evidence="2">
    <location>
        <begin position="420"/>
        <end position="462"/>
    </location>
</feature>
<evidence type="ECO:0000256" key="1">
    <source>
        <dbReference type="ARBA" id="ARBA00022737"/>
    </source>
</evidence>